<evidence type="ECO:0000259" key="4">
    <source>
        <dbReference type="Pfam" id="PF00535"/>
    </source>
</evidence>
<keyword evidence="2" id="KW-0328">Glycosyltransferase</keyword>
<name>A0A517PCR2_9PLAN</name>
<evidence type="ECO:0000256" key="1">
    <source>
        <dbReference type="ARBA" id="ARBA00006739"/>
    </source>
</evidence>
<organism evidence="5 6">
    <name type="scientific">Alienimonas californiensis</name>
    <dbReference type="NCBI Taxonomy" id="2527989"/>
    <lineage>
        <taxon>Bacteria</taxon>
        <taxon>Pseudomonadati</taxon>
        <taxon>Planctomycetota</taxon>
        <taxon>Planctomycetia</taxon>
        <taxon>Planctomycetales</taxon>
        <taxon>Planctomycetaceae</taxon>
        <taxon>Alienimonas</taxon>
    </lineage>
</organism>
<gene>
    <name evidence="5" type="primary">kfoC_4</name>
    <name evidence="5" type="ORF">CA12_32850</name>
</gene>
<evidence type="ECO:0000256" key="3">
    <source>
        <dbReference type="ARBA" id="ARBA00022679"/>
    </source>
</evidence>
<evidence type="ECO:0000313" key="5">
    <source>
        <dbReference type="EMBL" id="QDT17173.1"/>
    </source>
</evidence>
<dbReference type="Pfam" id="PF00535">
    <property type="entry name" value="Glycos_transf_2"/>
    <property type="match status" value="1"/>
</dbReference>
<dbReference type="GO" id="GO:0016757">
    <property type="term" value="F:glycosyltransferase activity"/>
    <property type="evidence" value="ECO:0007669"/>
    <property type="project" value="UniProtKB-KW"/>
</dbReference>
<dbReference type="Gene3D" id="3.90.550.10">
    <property type="entry name" value="Spore Coat Polysaccharide Biosynthesis Protein SpsA, Chain A"/>
    <property type="match status" value="1"/>
</dbReference>
<dbReference type="SUPFAM" id="SSF53448">
    <property type="entry name" value="Nucleotide-diphospho-sugar transferases"/>
    <property type="match status" value="1"/>
</dbReference>
<reference evidence="5 6" key="1">
    <citation type="submission" date="2019-02" db="EMBL/GenBank/DDBJ databases">
        <title>Deep-cultivation of Planctomycetes and their phenomic and genomic characterization uncovers novel biology.</title>
        <authorList>
            <person name="Wiegand S."/>
            <person name="Jogler M."/>
            <person name="Boedeker C."/>
            <person name="Pinto D."/>
            <person name="Vollmers J."/>
            <person name="Rivas-Marin E."/>
            <person name="Kohn T."/>
            <person name="Peeters S.H."/>
            <person name="Heuer A."/>
            <person name="Rast P."/>
            <person name="Oberbeckmann S."/>
            <person name="Bunk B."/>
            <person name="Jeske O."/>
            <person name="Meyerdierks A."/>
            <person name="Storesund J.E."/>
            <person name="Kallscheuer N."/>
            <person name="Luecker S."/>
            <person name="Lage O.M."/>
            <person name="Pohl T."/>
            <person name="Merkel B.J."/>
            <person name="Hornburger P."/>
            <person name="Mueller R.-W."/>
            <person name="Bruemmer F."/>
            <person name="Labrenz M."/>
            <person name="Spormann A.M."/>
            <person name="Op den Camp H."/>
            <person name="Overmann J."/>
            <person name="Amann R."/>
            <person name="Jetten M.S.M."/>
            <person name="Mascher T."/>
            <person name="Medema M.H."/>
            <person name="Devos D.P."/>
            <person name="Kaster A.-K."/>
            <person name="Ovreas L."/>
            <person name="Rohde M."/>
            <person name="Galperin M.Y."/>
            <person name="Jogler C."/>
        </authorList>
    </citation>
    <scope>NUCLEOTIDE SEQUENCE [LARGE SCALE GENOMIC DNA]</scope>
    <source>
        <strain evidence="5 6">CA12</strain>
    </source>
</reference>
<dbReference type="PANTHER" id="PTHR43685">
    <property type="entry name" value="GLYCOSYLTRANSFERASE"/>
    <property type="match status" value="1"/>
</dbReference>
<dbReference type="KEGG" id="acaf:CA12_32850"/>
<proteinExistence type="inferred from homology"/>
<dbReference type="CDD" id="cd00761">
    <property type="entry name" value="Glyco_tranf_GTA_type"/>
    <property type="match status" value="1"/>
</dbReference>
<dbReference type="InterPro" id="IPR029044">
    <property type="entry name" value="Nucleotide-diphossugar_trans"/>
</dbReference>
<keyword evidence="3" id="KW-0808">Transferase</keyword>
<dbReference type="InterPro" id="IPR001173">
    <property type="entry name" value="Glyco_trans_2-like"/>
</dbReference>
<sequence length="338" mass="36578">MSVAPPVVVGMPVRNAERYLPEALDSLLGQTFGDFELVISDNASTDGTEALCRAAAARDDRVRYERLSENVGAIENFNRLARAARGCYFKWAASDDLCSPTFLERCVERLDGDGALAWCHPLTRHIDGDGDPIAAQDDPAIPAGEPNHSLTRVGATGMRFDRTAAAAWRRFRAVVLGTTWCSDSYGLIRLDALRRTALLPPFFGAEKVLMADLALHGRFAEIPEVLFSQRIHADAASNLGGADAERTFARAAAGAGKFSSTRLALLRGYASAVRRADLSAADRFHCFTTLGLYVGQVGKWGRVLKSAAAGRGVGDDTFRKVAARRTASRTRSVEESDR</sequence>
<protein>
    <submittedName>
        <fullName evidence="5">Chondroitin synthase</fullName>
    </submittedName>
</protein>
<evidence type="ECO:0000256" key="2">
    <source>
        <dbReference type="ARBA" id="ARBA00022676"/>
    </source>
</evidence>
<dbReference type="InterPro" id="IPR050834">
    <property type="entry name" value="Glycosyltransf_2"/>
</dbReference>
<comment type="similarity">
    <text evidence="1">Belongs to the glycosyltransferase 2 family.</text>
</comment>
<dbReference type="Proteomes" id="UP000318741">
    <property type="component" value="Chromosome"/>
</dbReference>
<dbReference type="EMBL" id="CP036265">
    <property type="protein sequence ID" value="QDT17173.1"/>
    <property type="molecule type" value="Genomic_DNA"/>
</dbReference>
<keyword evidence="6" id="KW-1185">Reference proteome</keyword>
<dbReference type="AlphaFoldDB" id="A0A517PCR2"/>
<dbReference type="PANTHER" id="PTHR43685:SF5">
    <property type="entry name" value="GLYCOSYLTRANSFERASE EPSE-RELATED"/>
    <property type="match status" value="1"/>
</dbReference>
<accession>A0A517PCR2</accession>
<dbReference type="OrthoDB" id="9772170at2"/>
<dbReference type="RefSeq" id="WP_145360070.1">
    <property type="nucleotide sequence ID" value="NZ_CP036265.1"/>
</dbReference>
<feature type="domain" description="Glycosyltransferase 2-like" evidence="4">
    <location>
        <begin position="9"/>
        <end position="130"/>
    </location>
</feature>
<evidence type="ECO:0000313" key="6">
    <source>
        <dbReference type="Proteomes" id="UP000318741"/>
    </source>
</evidence>